<dbReference type="Proteomes" id="UP001564760">
    <property type="component" value="Unassembled WGS sequence"/>
</dbReference>
<feature type="region of interest" description="Disordered" evidence="1">
    <location>
        <begin position="47"/>
        <end position="71"/>
    </location>
</feature>
<gene>
    <name evidence="2" type="ORF">AB8998_16075</name>
</gene>
<reference evidence="2 3" key="1">
    <citation type="submission" date="2024-08" db="EMBL/GenBank/DDBJ databases">
        <title>Mycobacterium servetensis sp. nov., a novel rapid-growing mycobacterial species recovered from a human patient in Zaragoza, Spain.</title>
        <authorList>
            <person name="Tristancho-Baro A.I."/>
            <person name="Buenestado-Serrano S."/>
            <person name="Garcia De Viedma D."/>
            <person name="Milagro-Beamonte A."/>
            <person name="Burillo N."/>
            <person name="Sanz S."/>
            <person name="Lopez-Calleja A.I."/>
            <person name="Penas-Utrilla D."/>
            <person name="Guardingo M."/>
            <person name="Garcia M.J."/>
            <person name="Vinuelas-Bayon J."/>
        </authorList>
    </citation>
    <scope>NUCLEOTIDE SEQUENCE [LARGE SCALE GENOMIC DNA]</scope>
    <source>
        <strain evidence="3">HUMS_12744610</strain>
    </source>
</reference>
<dbReference type="RefSeq" id="WP_369738776.1">
    <property type="nucleotide sequence ID" value="NZ_JBGEDP010000001.1"/>
</dbReference>
<evidence type="ECO:0000313" key="3">
    <source>
        <dbReference type="Proteomes" id="UP001564760"/>
    </source>
</evidence>
<evidence type="ECO:0000256" key="1">
    <source>
        <dbReference type="SAM" id="MobiDB-lite"/>
    </source>
</evidence>
<name>A0ABV4C4Q7_9MYCO</name>
<protein>
    <submittedName>
        <fullName evidence="2">ADP-ribosyltransferase</fullName>
    </submittedName>
</protein>
<dbReference type="Gene3D" id="3.90.176.10">
    <property type="entry name" value="Toxin ADP-ribosyltransferase, Chain A, domain 1"/>
    <property type="match status" value="1"/>
</dbReference>
<sequence length="141" mass="14673">MARGCDLGFGWMDSQPASKPVGHTRHIRHAGHAAITAKVTALRINFSGTLPQRPGDGHGNHGGATEGGVPSLAIDELTSDDLSAFADYTGSGYIDMNEALRSDALDASQSARIEALNNALGKLPAYEGPVVRGTNLSRSSC</sequence>
<accession>A0ABV4C4Q7</accession>
<keyword evidence="3" id="KW-1185">Reference proteome</keyword>
<comment type="caution">
    <text evidence="2">The sequence shown here is derived from an EMBL/GenBank/DDBJ whole genome shotgun (WGS) entry which is preliminary data.</text>
</comment>
<dbReference type="EMBL" id="JBGEDP010000001">
    <property type="protein sequence ID" value="MEY8016406.1"/>
    <property type="molecule type" value="Genomic_DNA"/>
</dbReference>
<dbReference type="SUPFAM" id="SSF56399">
    <property type="entry name" value="ADP-ribosylation"/>
    <property type="match status" value="1"/>
</dbReference>
<proteinExistence type="predicted"/>
<evidence type="ECO:0000313" key="2">
    <source>
        <dbReference type="EMBL" id="MEY8016406.1"/>
    </source>
</evidence>
<organism evidence="2 3">
    <name type="scientific">Mycobacterium servetii</name>
    <dbReference type="NCBI Taxonomy" id="3237418"/>
    <lineage>
        <taxon>Bacteria</taxon>
        <taxon>Bacillati</taxon>
        <taxon>Actinomycetota</taxon>
        <taxon>Actinomycetes</taxon>
        <taxon>Mycobacteriales</taxon>
        <taxon>Mycobacteriaceae</taxon>
        <taxon>Mycobacterium</taxon>
    </lineage>
</organism>
<dbReference type="PROSITE" id="PS51996">
    <property type="entry name" value="TR_MART"/>
    <property type="match status" value="1"/>
</dbReference>